<proteinExistence type="inferred from homology"/>
<keyword evidence="15" id="KW-1185">Reference proteome</keyword>
<evidence type="ECO:0000256" key="2">
    <source>
        <dbReference type="ARBA" id="ARBA00004922"/>
    </source>
</evidence>
<feature type="transmembrane region" description="Helical" evidence="14">
    <location>
        <begin position="417"/>
        <end position="437"/>
    </location>
</feature>
<comment type="function">
    <text evidence="12">Dol-P-Glc:Glc(2)Man(9)GlcNAc(2)-PP-Dol alpha-1,2-glucosyltransferase that operates in the biosynthetic pathway of dolichol-linked oligosaccharides, the glycan precursors employed in protein asparagine (N)-glycosylation. The assembly of dolichol-linked oligosaccharides begins on the cytosolic side of the endoplasmic reticulum membrane and finishes in its lumen. The sequential addition of sugars to dolichol pyrophosphate produces dolichol-linked oligosaccharides containing fourteen sugars, including two GlcNAcs, nine mannoses and three glucoses. Once assembled, the oligosaccharide is transferred from the lipid to nascent proteins by oligosaccharyltransferases. In the lumen of the endoplasmic reticulum, adds the third and last glucose residue from dolichyl phosphate glucose (Dol-P-Glc) onto the lipid-linked oligosaccharide intermediate Glc(2)Man(9)GlcNAc(2)-PP-Dol to produce Glc(3)Man(9)GlcNAc(2)-PP-Dol.</text>
</comment>
<organism evidence="15 16">
    <name type="scientific">Cicer arietinum</name>
    <name type="common">Chickpea</name>
    <name type="synonym">Garbanzo</name>
    <dbReference type="NCBI Taxonomy" id="3827"/>
    <lineage>
        <taxon>Eukaryota</taxon>
        <taxon>Viridiplantae</taxon>
        <taxon>Streptophyta</taxon>
        <taxon>Embryophyta</taxon>
        <taxon>Tracheophyta</taxon>
        <taxon>Spermatophyta</taxon>
        <taxon>Magnoliopsida</taxon>
        <taxon>eudicotyledons</taxon>
        <taxon>Gunneridae</taxon>
        <taxon>Pentapetalae</taxon>
        <taxon>rosids</taxon>
        <taxon>fabids</taxon>
        <taxon>Fabales</taxon>
        <taxon>Fabaceae</taxon>
        <taxon>Papilionoideae</taxon>
        <taxon>50 kb inversion clade</taxon>
        <taxon>NPAAA clade</taxon>
        <taxon>Hologalegina</taxon>
        <taxon>IRL clade</taxon>
        <taxon>Cicereae</taxon>
        <taxon>Cicer</taxon>
    </lineage>
</organism>
<evidence type="ECO:0000256" key="13">
    <source>
        <dbReference type="ARBA" id="ARBA00048064"/>
    </source>
</evidence>
<sequence length="453" mass="52023">MEVSSADNEQLKKALCLKGIGLYCVEAVSSFSDLCSASILRSINGVLAVICSIILYEIIIHLKPTLGDRKAMLHAVVLSLYPLHWFFTFLYYTDVASVTAVLAMYLASLKKNYWFSALVGAFAVVVRQTNIIWVLFVACIGIIDISLMHGKGNGRKAKSDVSIEHDFTYSTGTSAKSLDLKRRKSVNTAKHSLPKPRASTPRYSSGLVDEIYTVLLTLWRMKWELLISFSPFLLVLMAFVIFVYWNGSIVLGAKEAHAVTPHFAQILYFSLVSVLAQAPMHLTFTHVVDLFQSFWRRRPLSYIQMFLALIAGIFSVHFFSVAHPYLLADNRHYPFYLWRKVIMAHWSIKYLLVPVYVYSWLSIIHMLGKVRSKLWILAFFLATAAVLVPAPLIEFRYYSIPLYFLVLHCNIRDDQHWLLTGMLYVGVNIFTMMMFLFRPFHWDHEPGIQRFIW</sequence>
<evidence type="ECO:0000256" key="10">
    <source>
        <dbReference type="ARBA" id="ARBA00022989"/>
    </source>
</evidence>
<evidence type="ECO:0000256" key="3">
    <source>
        <dbReference type="ARBA" id="ARBA00010600"/>
    </source>
</evidence>
<keyword evidence="7" id="KW-0808">Transferase</keyword>
<comment type="pathway">
    <text evidence="2">Protein modification; protein glycosylation.</text>
</comment>
<evidence type="ECO:0000256" key="11">
    <source>
        <dbReference type="ARBA" id="ARBA00023136"/>
    </source>
</evidence>
<evidence type="ECO:0000256" key="14">
    <source>
        <dbReference type="PIRNR" id="PIRNR028810"/>
    </source>
</evidence>
<comment type="catalytic activity">
    <reaction evidence="13">
        <text>an alpha-D-Glc-(1-&gt;3)-alpha-D-Glc-(1-&gt;3)-alpha-D-Man-(1-&gt;2)-alpha-D-Man-(1-&gt;2)-alpha-D-Man-(1-&gt;3)-[alpha-D-Man-(1-&gt;2)-alpha-D-Man-(1-&gt;3)-[alpha-D-Man-(1-&gt;2)-alpha-D-Man-(1-&gt;6)]-alpha-D-Man-(1-&gt;6)]-beta-D-Man-(1-&gt;4)-beta-D-GlcNAc-(1-&gt;4)-alpha-D-GlcNAc-diphospho-di-trans,poly-cis-dolichol + a di-trans,poly-cis-dolichyl beta-D-glucosyl phosphate = a alpha-D-Glc-(1-&gt;2)-alpha-D-Glc-(1-&gt;3)-alpha-D-Glc-(1-&gt;3)-alpha-D-Man-(1-&gt;2)-alpha-D-Man-(1-&gt;2)-alpha-D-Man-(1-&gt;3)-[alpha-D-Man-(1-&gt;2)-alpha-D-Man-(1-&gt;3)-[alpha-D-Man-(1-&gt;2)-alpha-D-Man-(1-&gt;6)]-alpha-D-Man-(1-&gt;6)]-beta-D-Man-(1-&gt;4)-beta-D-GlcNAc-(1-&gt;4)-alpha-D-GlcNAc-diphospho-di-trans,poly-cis-dolichol + a di-trans,poly-cis-dolichyl phosphate + H(+)</text>
        <dbReference type="Rhea" id="RHEA:29543"/>
        <dbReference type="Rhea" id="RHEA-COMP:19498"/>
        <dbReference type="Rhea" id="RHEA-COMP:19502"/>
        <dbReference type="Rhea" id="RHEA-COMP:19512"/>
        <dbReference type="Rhea" id="RHEA-COMP:19522"/>
        <dbReference type="ChEBI" id="CHEBI:15378"/>
        <dbReference type="ChEBI" id="CHEBI:57525"/>
        <dbReference type="ChEBI" id="CHEBI:57683"/>
        <dbReference type="ChEBI" id="CHEBI:132522"/>
        <dbReference type="ChEBI" id="CHEBI:132523"/>
        <dbReference type="EC" id="2.4.1.256"/>
    </reaction>
    <physiologicalReaction direction="left-to-right" evidence="13">
        <dbReference type="Rhea" id="RHEA:29544"/>
    </physiologicalReaction>
</comment>
<feature type="transmembrane region" description="Helical" evidence="14">
    <location>
        <begin position="374"/>
        <end position="397"/>
    </location>
</feature>
<evidence type="ECO:0000256" key="1">
    <source>
        <dbReference type="ARBA" id="ARBA00004477"/>
    </source>
</evidence>
<keyword evidence="9" id="KW-0256">Endoplasmic reticulum</keyword>
<comment type="similarity">
    <text evidence="3 14">Belongs to the ALG10 glucosyltransferase family.</text>
</comment>
<evidence type="ECO:0000256" key="9">
    <source>
        <dbReference type="ARBA" id="ARBA00022824"/>
    </source>
</evidence>
<comment type="subcellular location">
    <subcellularLocation>
        <location evidence="1">Endoplasmic reticulum membrane</location>
        <topology evidence="1">Multi-pass membrane protein</topology>
    </subcellularLocation>
</comment>
<evidence type="ECO:0000256" key="12">
    <source>
        <dbReference type="ARBA" id="ARBA00044727"/>
    </source>
</evidence>
<keyword evidence="11 14" id="KW-0472">Membrane</keyword>
<dbReference type="PANTHER" id="PTHR12989:SF10">
    <property type="entry name" value="DOL-P-GLC:GLC(2)MAN(9)GLCNAC(2)-PP-DOL ALPHA-1,2-GLUCOSYLTRANSFERASE-RELATED"/>
    <property type="match status" value="1"/>
</dbReference>
<dbReference type="RefSeq" id="XP_027188829.1">
    <property type="nucleotide sequence ID" value="XM_027333028.1"/>
</dbReference>
<evidence type="ECO:0000256" key="4">
    <source>
        <dbReference type="ARBA" id="ARBA00011967"/>
    </source>
</evidence>
<name>A0A3Q7X564_CICAR</name>
<dbReference type="EC" id="2.4.1.256" evidence="4 14"/>
<dbReference type="GeneID" id="101502941"/>
<dbReference type="GO" id="GO:0106073">
    <property type="term" value="F:dolichyl pyrophosphate Glc2Man9GlcNAc2 alpha-1,2-glucosyltransferase activity"/>
    <property type="evidence" value="ECO:0007669"/>
    <property type="project" value="UniProtKB-UniRule"/>
</dbReference>
<evidence type="ECO:0000256" key="5">
    <source>
        <dbReference type="ARBA" id="ARBA00018512"/>
    </source>
</evidence>
<keyword evidence="8 14" id="KW-0812">Transmembrane</keyword>
<dbReference type="InterPro" id="IPR016900">
    <property type="entry name" value="Alg10"/>
</dbReference>
<evidence type="ECO:0000256" key="7">
    <source>
        <dbReference type="ARBA" id="ARBA00022679"/>
    </source>
</evidence>
<feature type="transmembrane region" description="Helical" evidence="14">
    <location>
        <begin position="113"/>
        <end position="143"/>
    </location>
</feature>
<evidence type="ECO:0000313" key="16">
    <source>
        <dbReference type="RefSeq" id="XP_027188829.1"/>
    </source>
</evidence>
<comment type="caution">
    <text evidence="14">Lacks conserved residue(s) required for the propagation of feature annotation.</text>
</comment>
<protein>
    <recommendedName>
        <fullName evidence="5 14">Dol-P-Glc:Glc(2)Man(9)GlcNAc(2)-PP-Dol alpha-1,2-glucosyltransferase</fullName>
        <ecNumber evidence="4 14">2.4.1.256</ecNumber>
    </recommendedName>
</protein>
<evidence type="ECO:0000313" key="15">
    <source>
        <dbReference type="Proteomes" id="UP000087171"/>
    </source>
</evidence>
<feature type="transmembrane region" description="Helical" evidence="14">
    <location>
        <begin position="305"/>
        <end position="326"/>
    </location>
</feature>
<dbReference type="GO" id="GO:0006488">
    <property type="term" value="P:dolichol-linked oligosaccharide biosynthetic process"/>
    <property type="evidence" value="ECO:0007669"/>
    <property type="project" value="UniProtKB-UniRule"/>
</dbReference>
<feature type="transmembrane region" description="Helical" evidence="14">
    <location>
        <begin position="39"/>
        <end position="59"/>
    </location>
</feature>
<feature type="transmembrane region" description="Helical" evidence="14">
    <location>
        <begin position="225"/>
        <end position="245"/>
    </location>
</feature>
<feature type="transmembrane region" description="Helical" evidence="14">
    <location>
        <begin position="346"/>
        <end position="367"/>
    </location>
</feature>
<keyword evidence="10 14" id="KW-1133">Transmembrane helix</keyword>
<reference evidence="15" key="1">
    <citation type="journal article" date="2013" name="Nat. Biotechnol.">
        <title>Draft genome sequence of chickpea (Cicer arietinum) provides a resource for trait improvement.</title>
        <authorList>
            <person name="Varshney R.K."/>
            <person name="Song C."/>
            <person name="Saxena R.K."/>
            <person name="Azam S."/>
            <person name="Yu S."/>
            <person name="Sharpe A.G."/>
            <person name="Cannon S."/>
            <person name="Baek J."/>
            <person name="Rosen B.D."/>
            <person name="Tar'an B."/>
            <person name="Millan T."/>
            <person name="Zhang X."/>
            <person name="Ramsay L.D."/>
            <person name="Iwata A."/>
            <person name="Wang Y."/>
            <person name="Nelson W."/>
            <person name="Farmer A.D."/>
            <person name="Gaur P.M."/>
            <person name="Soderlund C."/>
            <person name="Penmetsa R.V."/>
            <person name="Xu C."/>
            <person name="Bharti A.K."/>
            <person name="He W."/>
            <person name="Winter P."/>
            <person name="Zhao S."/>
            <person name="Hane J.K."/>
            <person name="Carrasquilla-Garcia N."/>
            <person name="Condie J.A."/>
            <person name="Upadhyaya H.D."/>
            <person name="Luo M.C."/>
            <person name="Thudi M."/>
            <person name="Gowda C.L."/>
            <person name="Singh N.P."/>
            <person name="Lichtenzveig J."/>
            <person name="Gali K.K."/>
            <person name="Rubio J."/>
            <person name="Nadarajan N."/>
            <person name="Dolezel J."/>
            <person name="Bansal K.C."/>
            <person name="Xu X."/>
            <person name="Edwards D."/>
            <person name="Zhang G."/>
            <person name="Kahl G."/>
            <person name="Gil J."/>
            <person name="Singh K.B."/>
            <person name="Datta S.K."/>
            <person name="Jackson S.A."/>
            <person name="Wang J."/>
            <person name="Cook D.R."/>
        </authorList>
    </citation>
    <scope>NUCLEOTIDE SEQUENCE [LARGE SCALE GENOMIC DNA]</scope>
    <source>
        <strain evidence="15">cv. CDC Frontier</strain>
    </source>
</reference>
<dbReference type="PIRSF" id="PIRSF028810">
    <property type="entry name" value="Alpha1_2_glucosyltferase_Alg10"/>
    <property type="match status" value="1"/>
</dbReference>
<dbReference type="AlphaFoldDB" id="A0A3Q7X564"/>
<dbReference type="PANTHER" id="PTHR12989">
    <property type="entry name" value="ALPHA-1,2-GLUCOSYLTRANSFERASE ALG10"/>
    <property type="match status" value="1"/>
</dbReference>
<reference evidence="16" key="2">
    <citation type="submission" date="2025-08" db="UniProtKB">
        <authorList>
            <consortium name="RefSeq"/>
        </authorList>
    </citation>
    <scope>IDENTIFICATION</scope>
    <source>
        <tissue evidence="16">Etiolated seedlings</tissue>
    </source>
</reference>
<evidence type="ECO:0000256" key="6">
    <source>
        <dbReference type="ARBA" id="ARBA00022676"/>
    </source>
</evidence>
<keyword evidence="6 14" id="KW-0328">Glycosyltransferase</keyword>
<gene>
    <name evidence="16" type="primary">LOC101502941</name>
</gene>
<accession>A0A3Q7X564</accession>
<evidence type="ECO:0000256" key="8">
    <source>
        <dbReference type="ARBA" id="ARBA00022692"/>
    </source>
</evidence>
<dbReference type="Proteomes" id="UP000087171">
    <property type="component" value="Chromosome Ca3"/>
</dbReference>
<feature type="transmembrane region" description="Helical" evidence="14">
    <location>
        <begin position="265"/>
        <end position="284"/>
    </location>
</feature>
<dbReference type="GO" id="GO:0005789">
    <property type="term" value="C:endoplasmic reticulum membrane"/>
    <property type="evidence" value="ECO:0007669"/>
    <property type="project" value="UniProtKB-SubCell"/>
</dbReference>
<dbReference type="Pfam" id="PF04922">
    <property type="entry name" value="DIE2_ALG10"/>
    <property type="match status" value="1"/>
</dbReference>